<reference evidence="8" key="1">
    <citation type="submission" date="2015-09" db="EMBL/GenBank/DDBJ databases">
        <authorList>
            <consortium name="Pathogen Informatics"/>
        </authorList>
    </citation>
    <scope>NUCLEOTIDE SEQUENCE [LARGE SCALE GENOMIC DNA]</scope>
    <source>
        <strain evidence="8">Lake Konstanz</strain>
    </source>
</reference>
<evidence type="ECO:0000313" key="8">
    <source>
        <dbReference type="Proteomes" id="UP000051952"/>
    </source>
</evidence>
<dbReference type="PROSITE" id="PS01360">
    <property type="entry name" value="ZF_MYND_1"/>
    <property type="match status" value="1"/>
</dbReference>
<protein>
    <recommendedName>
        <fullName evidence="6">MYND-type domain-containing protein</fullName>
    </recommendedName>
</protein>
<dbReference type="GO" id="GO:0008270">
    <property type="term" value="F:zinc ion binding"/>
    <property type="evidence" value="ECO:0007669"/>
    <property type="project" value="UniProtKB-KW"/>
</dbReference>
<dbReference type="PROSITE" id="PS50865">
    <property type="entry name" value="ZF_MYND_2"/>
    <property type="match status" value="1"/>
</dbReference>
<keyword evidence="8" id="KW-1185">Reference proteome</keyword>
<dbReference type="SUPFAM" id="SSF144232">
    <property type="entry name" value="HIT/MYND zinc finger-like"/>
    <property type="match status" value="1"/>
</dbReference>
<dbReference type="Proteomes" id="UP000051952">
    <property type="component" value="Unassembled WGS sequence"/>
</dbReference>
<feature type="compositionally biased region" description="Polar residues" evidence="5">
    <location>
        <begin position="85"/>
        <end position="95"/>
    </location>
</feature>
<sequence length="302" mass="34094">MGAVFPQDQLGLLVRSHIEEQTKRFDSTEELLRSRREDLRKAELFSREDDRREPPIPSFIHTALRSSSAASTNHSNRSTIEHRNVSPTRQGSSPTLPVFPASQPESSSHALQIELRDPFSTFESHRAFCDAVEGSPVVLSLQHSIIRLENHLALMYERQEKSDARIRVLEDEKETMRLELQTLGNLCMSHSSILAELRQAISVSERRMPSLHADEKRNELRETHALLATALQEDTLTAAALIGARSSEGDKQNKKETVCDQCFSRAVCTSCGNCGSEWYCSANCALLRREKHRPACEMLRGR</sequence>
<evidence type="ECO:0000256" key="5">
    <source>
        <dbReference type="SAM" id="MobiDB-lite"/>
    </source>
</evidence>
<feature type="domain" description="MYND-type" evidence="6">
    <location>
        <begin position="259"/>
        <end position="296"/>
    </location>
</feature>
<gene>
    <name evidence="7" type="ORF">BSAL_90415</name>
</gene>
<evidence type="ECO:0000256" key="2">
    <source>
        <dbReference type="ARBA" id="ARBA00022771"/>
    </source>
</evidence>
<dbReference type="EMBL" id="CYKH01001182">
    <property type="protein sequence ID" value="CUG85683.1"/>
    <property type="molecule type" value="Genomic_DNA"/>
</dbReference>
<feature type="compositionally biased region" description="Polar residues" evidence="5">
    <location>
        <begin position="64"/>
        <end position="78"/>
    </location>
</feature>
<accession>A0A0S4J662</accession>
<keyword evidence="3" id="KW-0862">Zinc</keyword>
<proteinExistence type="predicted"/>
<evidence type="ECO:0000313" key="7">
    <source>
        <dbReference type="EMBL" id="CUG85683.1"/>
    </source>
</evidence>
<keyword evidence="1" id="KW-0479">Metal-binding</keyword>
<evidence type="ECO:0000256" key="4">
    <source>
        <dbReference type="PROSITE-ProRule" id="PRU00134"/>
    </source>
</evidence>
<dbReference type="VEuPathDB" id="TriTrypDB:BSAL_90415"/>
<dbReference type="InterPro" id="IPR002893">
    <property type="entry name" value="Znf_MYND"/>
</dbReference>
<name>A0A0S4J662_BODSA</name>
<dbReference type="AlphaFoldDB" id="A0A0S4J662"/>
<evidence type="ECO:0000259" key="6">
    <source>
        <dbReference type="PROSITE" id="PS50865"/>
    </source>
</evidence>
<organism evidence="7 8">
    <name type="scientific">Bodo saltans</name>
    <name type="common">Flagellated protozoan</name>
    <dbReference type="NCBI Taxonomy" id="75058"/>
    <lineage>
        <taxon>Eukaryota</taxon>
        <taxon>Discoba</taxon>
        <taxon>Euglenozoa</taxon>
        <taxon>Kinetoplastea</taxon>
        <taxon>Metakinetoplastina</taxon>
        <taxon>Eubodonida</taxon>
        <taxon>Bodonidae</taxon>
        <taxon>Bodo</taxon>
    </lineage>
</organism>
<dbReference type="Gene3D" id="6.10.140.2220">
    <property type="match status" value="1"/>
</dbReference>
<feature type="region of interest" description="Disordered" evidence="5">
    <location>
        <begin position="64"/>
        <end position="104"/>
    </location>
</feature>
<keyword evidence="2 4" id="KW-0863">Zinc-finger</keyword>
<evidence type="ECO:0000256" key="1">
    <source>
        <dbReference type="ARBA" id="ARBA00022723"/>
    </source>
</evidence>
<evidence type="ECO:0000256" key="3">
    <source>
        <dbReference type="ARBA" id="ARBA00022833"/>
    </source>
</evidence>